<feature type="chain" id="PRO_5013389184" description="Outer membrane protein beta-barrel domain-containing protein" evidence="6">
    <location>
        <begin position="22"/>
        <end position="562"/>
    </location>
</feature>
<dbReference type="KEGG" id="mbry:B1812_02600"/>
<gene>
    <name evidence="8" type="ORF">B1812_02600</name>
</gene>
<keyword evidence="4" id="KW-0998">Cell outer membrane</keyword>
<feature type="domain" description="Outer membrane protein beta-barrel" evidence="7">
    <location>
        <begin position="307"/>
        <end position="550"/>
    </location>
</feature>
<dbReference type="OrthoDB" id="9815357at2"/>
<protein>
    <recommendedName>
        <fullName evidence="7">Outer membrane protein beta-barrel domain-containing protein</fullName>
    </recommendedName>
</protein>
<dbReference type="InterPro" id="IPR027385">
    <property type="entry name" value="Beta-barrel_OMP"/>
</dbReference>
<dbReference type="PANTHER" id="PTHR34001">
    <property type="entry name" value="BLL7405 PROTEIN"/>
    <property type="match status" value="1"/>
</dbReference>
<dbReference type="Proteomes" id="UP000193978">
    <property type="component" value="Chromosome"/>
</dbReference>
<evidence type="ECO:0000256" key="2">
    <source>
        <dbReference type="ARBA" id="ARBA00022729"/>
    </source>
</evidence>
<evidence type="ECO:0000256" key="3">
    <source>
        <dbReference type="ARBA" id="ARBA00023136"/>
    </source>
</evidence>
<dbReference type="STRING" id="655015.B1812_02600"/>
<reference evidence="8 9" key="1">
    <citation type="submission" date="2017-02" db="EMBL/GenBank/DDBJ databases">
        <authorList>
            <person name="Peterson S.W."/>
        </authorList>
    </citation>
    <scope>NUCLEOTIDE SEQUENCE [LARGE SCALE GENOMIC DNA]</scope>
    <source>
        <strain evidence="8 9">S285</strain>
    </source>
</reference>
<dbReference type="RefSeq" id="WP_085770210.1">
    <property type="nucleotide sequence ID" value="NZ_AP027149.1"/>
</dbReference>
<sequence length="562" mass="56388">MKTKVSLVALATALSIGSAFAADLPSTKGPAFVPPPPPLLWTGFYVGVNGGYGGGGNDFTSSDFSPSGGVGVGTSNGTARTGGALVGGQIGYNYELSNQLVLGGEVDIDWADRASSSNSNSNTAISGGEFPSQLNIGGDFHNVGLDWLGTARLRVGYDLGCFLPYITGGVAFGGLSSNNSTWATSASTDGGSISTGSASGSTTSVGWAAGAGLEFLISNTWSVKAEYLYTQLGSVTQTGATISAPVGFAGPGGVAFQTQTNRDFGTHSVRVGLNYHFNTVATAPVLAAAPILAADLPSTKGPVLVPPPPALLWTGFYVGVNGGYGGGNNDVTVTALGVSGPQVFSGTQIGVDRTGGALVGGQIGYNYELSSRLVLGGEVDIDWADPATNTNSNSNNASSGAGFSSVGIGGDVNNVGLDWLGTARLRLGYDLGRLLPYITGGVAFGGLSSNSRSWAASASGLSGAVAAGSASGSTTSAGWAAGAGVEYLISNNWSVKAEYLYTQLGSVTQTGASIEAIVGPFAGPPSLLFSTQTNRDFGTHSVRAGLNYHFSTAAAAPIFANY</sequence>
<evidence type="ECO:0000313" key="8">
    <source>
        <dbReference type="EMBL" id="ARN80154.1"/>
    </source>
</evidence>
<dbReference type="Pfam" id="PF13505">
    <property type="entry name" value="OMP_b-brl"/>
    <property type="match status" value="2"/>
</dbReference>
<dbReference type="InterPro" id="IPR011250">
    <property type="entry name" value="OMP/PagP_B-barrel"/>
</dbReference>
<comment type="similarity">
    <text evidence="5">Belongs to the Omp25/RopB family.</text>
</comment>
<evidence type="ECO:0000256" key="1">
    <source>
        <dbReference type="ARBA" id="ARBA00004442"/>
    </source>
</evidence>
<comment type="subcellular location">
    <subcellularLocation>
        <location evidence="1">Cell outer membrane</location>
    </subcellularLocation>
</comment>
<evidence type="ECO:0000256" key="6">
    <source>
        <dbReference type="SAM" id="SignalP"/>
    </source>
</evidence>
<keyword evidence="3" id="KW-0472">Membrane</keyword>
<dbReference type="EMBL" id="CP019948">
    <property type="protein sequence ID" value="ARN80154.1"/>
    <property type="molecule type" value="Genomic_DNA"/>
</dbReference>
<proteinExistence type="inferred from homology"/>
<dbReference type="SUPFAM" id="SSF56925">
    <property type="entry name" value="OMPA-like"/>
    <property type="match status" value="2"/>
</dbReference>
<evidence type="ECO:0000259" key="7">
    <source>
        <dbReference type="Pfam" id="PF13505"/>
    </source>
</evidence>
<keyword evidence="2 6" id="KW-0732">Signal</keyword>
<organism evidence="8 9">
    <name type="scientific">Methylocystis bryophila</name>
    <dbReference type="NCBI Taxonomy" id="655015"/>
    <lineage>
        <taxon>Bacteria</taxon>
        <taxon>Pseudomonadati</taxon>
        <taxon>Pseudomonadota</taxon>
        <taxon>Alphaproteobacteria</taxon>
        <taxon>Hyphomicrobiales</taxon>
        <taxon>Methylocystaceae</taxon>
        <taxon>Methylocystis</taxon>
    </lineage>
</organism>
<feature type="domain" description="Outer membrane protein beta-barrel" evidence="7">
    <location>
        <begin position="41"/>
        <end position="277"/>
    </location>
</feature>
<feature type="signal peptide" evidence="6">
    <location>
        <begin position="1"/>
        <end position="21"/>
    </location>
</feature>
<dbReference type="Gene3D" id="2.40.160.20">
    <property type="match status" value="2"/>
</dbReference>
<name>A0A1W6MRC5_9HYPH</name>
<evidence type="ECO:0000256" key="4">
    <source>
        <dbReference type="ARBA" id="ARBA00023237"/>
    </source>
</evidence>
<dbReference type="PANTHER" id="PTHR34001:SF3">
    <property type="entry name" value="BLL7405 PROTEIN"/>
    <property type="match status" value="1"/>
</dbReference>
<dbReference type="InterPro" id="IPR051692">
    <property type="entry name" value="OMP-like"/>
</dbReference>
<dbReference type="AlphaFoldDB" id="A0A1W6MRC5"/>
<evidence type="ECO:0000256" key="5">
    <source>
        <dbReference type="ARBA" id="ARBA00038306"/>
    </source>
</evidence>
<accession>A0A1W6MRC5</accession>
<dbReference type="GO" id="GO:0009279">
    <property type="term" value="C:cell outer membrane"/>
    <property type="evidence" value="ECO:0007669"/>
    <property type="project" value="UniProtKB-SubCell"/>
</dbReference>
<evidence type="ECO:0000313" key="9">
    <source>
        <dbReference type="Proteomes" id="UP000193978"/>
    </source>
</evidence>
<keyword evidence="9" id="KW-1185">Reference proteome</keyword>